<organism evidence="3">
    <name type="scientific">Octopus bimaculoides</name>
    <name type="common">California two-spotted octopus</name>
    <dbReference type="NCBI Taxonomy" id="37653"/>
    <lineage>
        <taxon>Eukaryota</taxon>
        <taxon>Metazoa</taxon>
        <taxon>Spiralia</taxon>
        <taxon>Lophotrochozoa</taxon>
        <taxon>Mollusca</taxon>
        <taxon>Cephalopoda</taxon>
        <taxon>Coleoidea</taxon>
        <taxon>Octopodiformes</taxon>
        <taxon>Octopoda</taxon>
        <taxon>Incirrata</taxon>
        <taxon>Octopodidae</taxon>
        <taxon>Octopus</taxon>
    </lineage>
</organism>
<reference evidence="3" key="1">
    <citation type="submission" date="2015-07" db="EMBL/GenBank/DDBJ databases">
        <title>MeaNS - Measles Nucleotide Surveillance Program.</title>
        <authorList>
            <person name="Tran T."/>
            <person name="Druce J."/>
        </authorList>
    </citation>
    <scope>NUCLEOTIDE SEQUENCE</scope>
    <source>
        <strain evidence="3">UCB-OBI-ISO-001</strain>
        <tissue evidence="3">Gonad</tissue>
    </source>
</reference>
<feature type="domain" description="Galaxin-like repeats" evidence="2">
    <location>
        <begin position="30"/>
        <end position="105"/>
    </location>
</feature>
<dbReference type="STRING" id="37653.A0A0L8FW63"/>
<dbReference type="Pfam" id="PF24748">
    <property type="entry name" value="Galaxin_repeat"/>
    <property type="match status" value="1"/>
</dbReference>
<keyword evidence="1" id="KW-0732">Signal</keyword>
<evidence type="ECO:0000313" key="3">
    <source>
        <dbReference type="EMBL" id="KOF68971.1"/>
    </source>
</evidence>
<dbReference type="InterPro" id="IPR055284">
    <property type="entry name" value="Galaxin-like"/>
</dbReference>
<dbReference type="PANTHER" id="PTHR34490">
    <property type="entry name" value="PROTEIN CBG12054-RELATED"/>
    <property type="match status" value="1"/>
</dbReference>
<proteinExistence type="predicted"/>
<dbReference type="AlphaFoldDB" id="A0A0L8FW63"/>
<evidence type="ECO:0000256" key="1">
    <source>
        <dbReference type="SAM" id="SignalP"/>
    </source>
</evidence>
<dbReference type="EMBL" id="KQ425794">
    <property type="protein sequence ID" value="KOF68971.1"/>
    <property type="molecule type" value="Genomic_DNA"/>
</dbReference>
<dbReference type="InterPro" id="IPR056601">
    <property type="entry name" value="Galaxin_dom"/>
</dbReference>
<name>A0A0L8FW63_OCTBM</name>
<protein>
    <recommendedName>
        <fullName evidence="2">Galaxin-like repeats domain-containing protein</fullName>
    </recommendedName>
</protein>
<sequence>MFKILIAIASALLAIIGSTTALHPHYIPQTTYYCNGQAYNVYNSICCGTQISSITGFKAPACCGNIAFDRDANLCCGGALVARKATANGCCGLASLDLSINDCCAGKTIARLAQICCNGAPIDRTSIYDVCCGAAKMDKTKAVCCNGNAVTIAPTFPTGNNLVPNTYACCGTSVFRVRSNYCFYNQVLPRTNYVSWWQSGYHHHHYDHHH</sequence>
<dbReference type="OrthoDB" id="6113268at2759"/>
<feature type="chain" id="PRO_5005582595" description="Galaxin-like repeats domain-containing protein" evidence="1">
    <location>
        <begin position="22"/>
        <end position="210"/>
    </location>
</feature>
<feature type="signal peptide" evidence="1">
    <location>
        <begin position="1"/>
        <end position="21"/>
    </location>
</feature>
<gene>
    <name evidence="3" type="ORF">OCBIM_22006039mg</name>
</gene>
<evidence type="ECO:0000259" key="2">
    <source>
        <dbReference type="Pfam" id="PF24748"/>
    </source>
</evidence>
<accession>A0A0L8FW63</accession>